<feature type="region of interest" description="Disordered" evidence="1">
    <location>
        <begin position="963"/>
        <end position="997"/>
    </location>
</feature>
<dbReference type="Gene3D" id="3.40.190.10">
    <property type="entry name" value="Periplasmic binding protein-like II"/>
    <property type="match status" value="1"/>
</dbReference>
<keyword evidence="2" id="KW-1133">Transmembrane helix</keyword>
<dbReference type="EMBL" id="HBGV01014079">
    <property type="protein sequence ID" value="CAD9504782.1"/>
    <property type="molecule type" value="Transcribed_RNA"/>
</dbReference>
<gene>
    <name evidence="4" type="ORF">HTAM1171_LOCUS8624</name>
</gene>
<evidence type="ECO:0000256" key="3">
    <source>
        <dbReference type="SAM" id="SignalP"/>
    </source>
</evidence>
<keyword evidence="3" id="KW-0732">Signal</keyword>
<sequence length="997" mass="112879">MSKTMELCKLRQQRCRRRTRDTAFVLLAKILIASTLPNSAEADDHCTPAFIGECCVSRGEFNCSHAGLQGLEGIYEGTSINYLSFATDISSPNFRIRQAEFERCTGGTINIAEAGNVWEDPLKDLGTKTAKGNEIYDGYFMSYSHFPEASALGLAEHLQERIREDNSRIKWEDMLPKVQEMGKYKKDGITNIDFLMFDGDFFVPLVRLDLLQRDGFALPNTWEEVVTIAKHFNGTDLNEDGEPDFGFCHFPRSGAGFWDWWFPEAVYSTWAVYEQTKGLDEGFMFDTETFEPQIGMSFKRATEIWKDLWVNGADGCITDNFITGRCAIGFAPPGCWKRIFLEGVKREQKDENGTVVAKLWEPTMEDGTYAEPYRFRSFGSLEVYDKDTDAYKKCDDETCPLGEVIPSRGHHGDDDRASVLVPSKHAGQRINRAPFFWSGGLGTLIRKSSTDEKKDMMWNFFVYTNSPDTSVTDVASYASWLDSWRSSQLIPGDNFIDGGWSADAYFEHLQVMTWALSDESNGALNLRIPGLKKYTHDVLGNFMQQYIKGNISVDELASQVTTGWNRINHEEGLLDQLTIYRAALGRDGLSEVDFCRLHREEMDIRDPSVCRKYDPESTNMTLIIALIASLGAVIVIGAVAFGLWWIIRTYKQKQKLEKERERQYFGMIKDALDNMEELQHPMVLIPAQKFLDIGSLKSYETLRDNQGGLKVLDNMQMVREFKKEHTIVFLSHQWLGWGIPDPNNTHYDAMCRTVLKTPELIEKTDNGGAALMEKVYVWVDFVSISQTHRGLQSLAISSLPSYASAADCFSIIAPNATHNDSKETCNPGTYNMRGWCRAEMLSKVCASGLRNMFLVSGDGVDVEAVTEETPLSFKLFEGDFSCCQLKHTVGTGSCDKESLRVPALGLYSIALRRAHDRHVGEVLRNMRAERESFFPSTYRFESDECGEERELFGPLIEKMEKYVEETHGTSIHPAPCDKEDESDNIPSTNSSDKFEDH</sequence>
<organism evidence="4">
    <name type="scientific">Helicotheca tamesis</name>
    <dbReference type="NCBI Taxonomy" id="374047"/>
    <lineage>
        <taxon>Eukaryota</taxon>
        <taxon>Sar</taxon>
        <taxon>Stramenopiles</taxon>
        <taxon>Ochrophyta</taxon>
        <taxon>Bacillariophyta</taxon>
        <taxon>Mediophyceae</taxon>
        <taxon>Lithodesmiophycidae</taxon>
        <taxon>Lithodesmiales</taxon>
        <taxon>Lithodesmiaceae</taxon>
        <taxon>Helicotheca</taxon>
    </lineage>
</organism>
<evidence type="ECO:0000256" key="1">
    <source>
        <dbReference type="SAM" id="MobiDB-lite"/>
    </source>
</evidence>
<evidence type="ECO:0000256" key="2">
    <source>
        <dbReference type="SAM" id="Phobius"/>
    </source>
</evidence>
<dbReference type="PANTHER" id="PTHR43649">
    <property type="entry name" value="ARABINOSE-BINDING PROTEIN-RELATED"/>
    <property type="match status" value="1"/>
</dbReference>
<keyword evidence="2" id="KW-0812">Transmembrane</keyword>
<feature type="signal peptide" evidence="3">
    <location>
        <begin position="1"/>
        <end position="42"/>
    </location>
</feature>
<evidence type="ECO:0000313" key="4">
    <source>
        <dbReference type="EMBL" id="CAD9504782.1"/>
    </source>
</evidence>
<dbReference type="SUPFAM" id="SSF53850">
    <property type="entry name" value="Periplasmic binding protein-like II"/>
    <property type="match status" value="1"/>
</dbReference>
<feature type="transmembrane region" description="Helical" evidence="2">
    <location>
        <begin position="620"/>
        <end position="647"/>
    </location>
</feature>
<dbReference type="AlphaFoldDB" id="A0A7S2MVN4"/>
<proteinExistence type="predicted"/>
<reference evidence="4" key="1">
    <citation type="submission" date="2021-01" db="EMBL/GenBank/DDBJ databases">
        <authorList>
            <person name="Corre E."/>
            <person name="Pelletier E."/>
            <person name="Niang G."/>
            <person name="Scheremetjew M."/>
            <person name="Finn R."/>
            <person name="Kale V."/>
            <person name="Holt S."/>
            <person name="Cochrane G."/>
            <person name="Meng A."/>
            <person name="Brown T."/>
            <person name="Cohen L."/>
        </authorList>
    </citation>
    <scope>NUCLEOTIDE SEQUENCE</scope>
    <source>
        <strain evidence="4">CCMP826</strain>
    </source>
</reference>
<accession>A0A7S2MVN4</accession>
<feature type="chain" id="PRO_5030782351" evidence="3">
    <location>
        <begin position="43"/>
        <end position="997"/>
    </location>
</feature>
<dbReference type="PANTHER" id="PTHR43649:SF12">
    <property type="entry name" value="DIACETYLCHITOBIOSE BINDING PROTEIN DASA"/>
    <property type="match status" value="1"/>
</dbReference>
<protein>
    <submittedName>
        <fullName evidence="4">Uncharacterized protein</fullName>
    </submittedName>
</protein>
<keyword evidence="2" id="KW-0472">Membrane</keyword>
<dbReference type="InterPro" id="IPR050490">
    <property type="entry name" value="Bact_solute-bd_prot1"/>
</dbReference>
<name>A0A7S2MVN4_9STRA</name>